<dbReference type="AlphaFoldDB" id="A0A6J0V8M9"/>
<keyword evidence="2" id="KW-0472">Membrane</keyword>
<dbReference type="InterPro" id="IPR029058">
    <property type="entry name" value="AB_hydrolase_fold"/>
</dbReference>
<evidence type="ECO:0000256" key="1">
    <source>
        <dbReference type="SAM" id="MobiDB-lite"/>
    </source>
</evidence>
<dbReference type="GO" id="GO:0006660">
    <property type="term" value="P:phosphatidylserine catabolic process"/>
    <property type="evidence" value="ECO:0007669"/>
    <property type="project" value="TreeGrafter"/>
</dbReference>
<keyword evidence="4" id="KW-1185">Reference proteome</keyword>
<keyword evidence="2" id="KW-0812">Transmembrane</keyword>
<dbReference type="CTD" id="145447"/>
<dbReference type="Gene3D" id="3.40.50.1820">
    <property type="entry name" value="alpha/beta hydrolase"/>
    <property type="match status" value="1"/>
</dbReference>
<feature type="region of interest" description="Disordered" evidence="1">
    <location>
        <begin position="1"/>
        <end position="46"/>
    </location>
</feature>
<evidence type="ECO:0000313" key="4">
    <source>
        <dbReference type="Proteomes" id="UP001652642"/>
    </source>
</evidence>
<evidence type="ECO:0000259" key="3">
    <source>
        <dbReference type="Pfam" id="PF00561"/>
    </source>
</evidence>
<dbReference type="KEGG" id="pvt:110088776"/>
<dbReference type="InterPro" id="IPR000073">
    <property type="entry name" value="AB_hydrolase_1"/>
</dbReference>
<organism evidence="4 5">
    <name type="scientific">Pogona vitticeps</name>
    <name type="common">central bearded dragon</name>
    <dbReference type="NCBI Taxonomy" id="103695"/>
    <lineage>
        <taxon>Eukaryota</taxon>
        <taxon>Metazoa</taxon>
        <taxon>Chordata</taxon>
        <taxon>Craniata</taxon>
        <taxon>Vertebrata</taxon>
        <taxon>Euteleostomi</taxon>
        <taxon>Lepidosauria</taxon>
        <taxon>Squamata</taxon>
        <taxon>Bifurcata</taxon>
        <taxon>Unidentata</taxon>
        <taxon>Episquamata</taxon>
        <taxon>Toxicofera</taxon>
        <taxon>Iguania</taxon>
        <taxon>Acrodonta</taxon>
        <taxon>Agamidae</taxon>
        <taxon>Amphibolurinae</taxon>
        <taxon>Pogona</taxon>
    </lineage>
</organism>
<proteinExistence type="predicted"/>
<reference evidence="4" key="1">
    <citation type="submission" date="2025-05" db="UniProtKB">
        <authorList>
            <consortium name="RefSeq"/>
        </authorList>
    </citation>
    <scope>NUCLEOTIDE SEQUENCE [LARGE SCALE GENOMIC DNA]</scope>
</reference>
<reference evidence="5" key="2">
    <citation type="submission" date="2025-08" db="UniProtKB">
        <authorList>
            <consortium name="RefSeq"/>
        </authorList>
    </citation>
    <scope>IDENTIFICATION</scope>
</reference>
<dbReference type="GeneID" id="110088776"/>
<dbReference type="GO" id="GO:0004622">
    <property type="term" value="F:phosphatidylcholine lysophospholipase activity"/>
    <property type="evidence" value="ECO:0007669"/>
    <property type="project" value="TreeGrafter"/>
</dbReference>
<sequence length="382" mass="42191">MPRRRSPDAPAASEPPGCPGKRGIAGSSPSSASAPMGQDASKGGSPQQYARGLLDWLQASKMKTAFLNVFILYAALPFLIRLFPPLLQKFVYLNFWSFPFGVDFQKPEVYLNHTANFYLTSEPGITFGFWHALPDNRRKEAEGKEPSWYEEALADDNPIIVYLHGNGGTRATSHRVLFTKVMSDGGFHVLAVDYRGYADSTGQPSEDGFTTDVLCVYKWVKARSGNSTVILWGHSLGTGIATNTARHLQEKDGLTVDAIVLEAPYTNIRDAAAHIPITKIYRKFPGFESLILDTMARADMYFLNDKNVQVLSSPLLILHSEDDGVVPAHLGRKLYEIAQAASARKEHVQFMAFPASMGLGHEHIATHPDLPLILKKFLESIK</sequence>
<dbReference type="SUPFAM" id="SSF53474">
    <property type="entry name" value="alpha/beta-Hydrolases"/>
    <property type="match status" value="1"/>
</dbReference>
<dbReference type="RefSeq" id="XP_020666954.2">
    <property type="nucleotide sequence ID" value="XM_020811295.2"/>
</dbReference>
<dbReference type="Proteomes" id="UP001652642">
    <property type="component" value="Chromosome 1"/>
</dbReference>
<name>A0A6J0V8M9_9SAUR</name>
<dbReference type="GO" id="GO:0052651">
    <property type="term" value="P:monoacylglycerol catabolic process"/>
    <property type="evidence" value="ECO:0007669"/>
    <property type="project" value="TreeGrafter"/>
</dbReference>
<protein>
    <submittedName>
        <fullName evidence="5">Protein ABHD12B isoform X1</fullName>
    </submittedName>
</protein>
<dbReference type="PANTHER" id="PTHR12277">
    <property type="entry name" value="ALPHA/BETA HYDROLASE DOMAIN-CONTAINING PROTEIN"/>
    <property type="match status" value="1"/>
</dbReference>
<dbReference type="GO" id="GO:0005789">
    <property type="term" value="C:endoplasmic reticulum membrane"/>
    <property type="evidence" value="ECO:0007669"/>
    <property type="project" value="TreeGrafter"/>
</dbReference>
<dbReference type="InParanoid" id="A0A6J0V8M9"/>
<dbReference type="Pfam" id="PF00561">
    <property type="entry name" value="Abhydrolase_1"/>
    <property type="match status" value="1"/>
</dbReference>
<accession>A0A6J0V8M9</accession>
<feature type="domain" description="AB hydrolase-1" evidence="3">
    <location>
        <begin position="158"/>
        <end position="272"/>
    </location>
</feature>
<dbReference type="OrthoDB" id="10249433at2759"/>
<evidence type="ECO:0000313" key="5">
    <source>
        <dbReference type="RefSeq" id="XP_020666954.2"/>
    </source>
</evidence>
<dbReference type="PANTHER" id="PTHR12277:SF69">
    <property type="entry name" value="PROTEIN ABHD12B"/>
    <property type="match status" value="1"/>
</dbReference>
<feature type="transmembrane region" description="Helical" evidence="2">
    <location>
        <begin position="65"/>
        <end position="83"/>
    </location>
</feature>
<gene>
    <name evidence="5" type="primary">ABHD12B</name>
</gene>
<keyword evidence="2" id="KW-1133">Transmembrane helix</keyword>
<evidence type="ECO:0000256" key="2">
    <source>
        <dbReference type="SAM" id="Phobius"/>
    </source>
</evidence>
<dbReference type="GO" id="GO:0047372">
    <property type="term" value="F:monoacylglycerol lipase activity"/>
    <property type="evidence" value="ECO:0007669"/>
    <property type="project" value="TreeGrafter"/>
</dbReference>